<keyword evidence="2" id="KW-1185">Reference proteome</keyword>
<accession>A0AAD5UJ51</accession>
<evidence type="ECO:0000313" key="2">
    <source>
        <dbReference type="Proteomes" id="UP001210925"/>
    </source>
</evidence>
<sequence length="289" mass="33723">MNSEIVNRISENIQKYSFLRDLYLEYSQKKLSPYFVHCEFINQKAVELKFPTEQLEIFVKDLNHIQKQEYFELRNSGNSFCLYLAVLGGNVKKLSIYKPPFDFDIDLHLAHLDSLLLCPNLPSKFYKIFANCKINHLEVYTKNCTIEQLTDLNKILLTVDSVKFSKSITRDFGDIVRIPENVKQLEFYKLNNSKELTMDYSIVKLLENLGKLELKFNHCDLTPQEMDVLKGFLESRRCTSFTFQIDENSINHLESLCLDSILKFAICPRLSVNVPFDFKLIKAIDMLGN</sequence>
<proteinExistence type="predicted"/>
<comment type="caution">
    <text evidence="1">The sequence shown here is derived from an EMBL/GenBank/DDBJ whole genome shotgun (WGS) entry which is preliminary data.</text>
</comment>
<protein>
    <submittedName>
        <fullName evidence="1">Uncharacterized protein</fullName>
    </submittedName>
</protein>
<dbReference type="AlphaFoldDB" id="A0AAD5UJ51"/>
<gene>
    <name evidence="1" type="ORF">HK103_002158</name>
</gene>
<reference evidence="1" key="1">
    <citation type="submission" date="2020-05" db="EMBL/GenBank/DDBJ databases">
        <title>Phylogenomic resolution of chytrid fungi.</title>
        <authorList>
            <person name="Stajich J.E."/>
            <person name="Amses K."/>
            <person name="Simmons R."/>
            <person name="Seto K."/>
            <person name="Myers J."/>
            <person name="Bonds A."/>
            <person name="Quandt C.A."/>
            <person name="Barry K."/>
            <person name="Liu P."/>
            <person name="Grigoriev I."/>
            <person name="Longcore J.E."/>
            <person name="James T.Y."/>
        </authorList>
    </citation>
    <scope>NUCLEOTIDE SEQUENCE</scope>
    <source>
        <strain evidence="1">PLAUS21</strain>
    </source>
</reference>
<evidence type="ECO:0000313" key="1">
    <source>
        <dbReference type="EMBL" id="KAJ3259604.1"/>
    </source>
</evidence>
<name>A0AAD5UJ51_9FUNG</name>
<dbReference type="EMBL" id="JADGKB010000017">
    <property type="protein sequence ID" value="KAJ3259604.1"/>
    <property type="molecule type" value="Genomic_DNA"/>
</dbReference>
<organism evidence="1 2">
    <name type="scientific">Boothiomyces macroporosus</name>
    <dbReference type="NCBI Taxonomy" id="261099"/>
    <lineage>
        <taxon>Eukaryota</taxon>
        <taxon>Fungi</taxon>
        <taxon>Fungi incertae sedis</taxon>
        <taxon>Chytridiomycota</taxon>
        <taxon>Chytridiomycota incertae sedis</taxon>
        <taxon>Chytridiomycetes</taxon>
        <taxon>Rhizophydiales</taxon>
        <taxon>Terramycetaceae</taxon>
        <taxon>Boothiomyces</taxon>
    </lineage>
</organism>
<dbReference type="Proteomes" id="UP001210925">
    <property type="component" value="Unassembled WGS sequence"/>
</dbReference>